<keyword evidence="1" id="KW-0732">Signal</keyword>
<proteinExistence type="predicted"/>
<dbReference type="InterPro" id="IPR017946">
    <property type="entry name" value="PLC-like_Pdiesterase_TIM-brl"/>
</dbReference>
<accession>A0ABW5CQU8</accession>
<feature type="signal peptide" evidence="1">
    <location>
        <begin position="1"/>
        <end position="26"/>
    </location>
</feature>
<reference evidence="4" key="1">
    <citation type="journal article" date="2019" name="Int. J. Syst. Evol. Microbiol.">
        <title>The Global Catalogue of Microorganisms (GCM) 10K type strain sequencing project: providing services to taxonomists for standard genome sequencing and annotation.</title>
        <authorList>
            <consortium name="The Broad Institute Genomics Platform"/>
            <consortium name="The Broad Institute Genome Sequencing Center for Infectious Disease"/>
            <person name="Wu L."/>
            <person name="Ma J."/>
        </authorList>
    </citation>
    <scope>NUCLEOTIDE SEQUENCE [LARGE SCALE GENOMIC DNA]</scope>
    <source>
        <strain evidence="4">CGMCC 4.1782</strain>
    </source>
</reference>
<dbReference type="PANTHER" id="PTHR46211:SF14">
    <property type="entry name" value="GLYCEROPHOSPHODIESTER PHOSPHODIESTERASE"/>
    <property type="match status" value="1"/>
</dbReference>
<evidence type="ECO:0000313" key="3">
    <source>
        <dbReference type="EMBL" id="MFD2244667.1"/>
    </source>
</evidence>
<dbReference type="Proteomes" id="UP001597374">
    <property type="component" value="Unassembled WGS sequence"/>
</dbReference>
<evidence type="ECO:0000256" key="1">
    <source>
        <dbReference type="SAM" id="SignalP"/>
    </source>
</evidence>
<comment type="caution">
    <text evidence="3">The sequence shown here is derived from an EMBL/GenBank/DDBJ whole genome shotgun (WGS) entry which is preliminary data.</text>
</comment>
<dbReference type="RefSeq" id="WP_377494653.1">
    <property type="nucleotide sequence ID" value="NZ_JBHUIM010000001.1"/>
</dbReference>
<dbReference type="Pfam" id="PF03009">
    <property type="entry name" value="GDPD"/>
    <property type="match status" value="1"/>
</dbReference>
<feature type="domain" description="GP-PDE" evidence="2">
    <location>
        <begin position="41"/>
        <end position="309"/>
    </location>
</feature>
<organism evidence="3 4">
    <name type="scientific">Pontibacter ruber</name>
    <dbReference type="NCBI Taxonomy" id="1343895"/>
    <lineage>
        <taxon>Bacteria</taxon>
        <taxon>Pseudomonadati</taxon>
        <taxon>Bacteroidota</taxon>
        <taxon>Cytophagia</taxon>
        <taxon>Cytophagales</taxon>
        <taxon>Hymenobacteraceae</taxon>
        <taxon>Pontibacter</taxon>
    </lineage>
</organism>
<sequence>MHLRQIFAFVILCLAYTSAGLPPLMAQTPAFKKDLPQLPTFDTEGHRGARGLLPENTIPAMIKALELGVTTLEMDTHITKDGQVILSHDPYINREHELLPNGHEITVKDKKKYVLYQLDYDKVKAFDAGSKQHPKFPDQQTLATYKPLLSEVIDSVQAYIKKHQLPQVFYNIETKTKPSTDGKYHPEPKQFIKLLMDVLEEKEIRQWVIIQSFDVRTLQVLHDKYPHMRTSLLVENLKGLERNLQSLGFNPDIYSPYYKLVIPKLIENCHCLGIKVIPWTVNNLEEMKQLKAAGVDGLISDYPNLFKEL</sequence>
<protein>
    <submittedName>
        <fullName evidence="3">Glycerophosphodiester phosphodiesterase family protein</fullName>
    </submittedName>
</protein>
<feature type="chain" id="PRO_5047305749" evidence="1">
    <location>
        <begin position="27"/>
        <end position="309"/>
    </location>
</feature>
<name>A0ABW5CQU8_9BACT</name>
<evidence type="ECO:0000313" key="4">
    <source>
        <dbReference type="Proteomes" id="UP001597374"/>
    </source>
</evidence>
<dbReference type="InterPro" id="IPR030395">
    <property type="entry name" value="GP_PDE_dom"/>
</dbReference>
<gene>
    <name evidence="3" type="ORF">ACFSKP_00280</name>
</gene>
<dbReference type="SUPFAM" id="SSF51695">
    <property type="entry name" value="PLC-like phosphodiesterases"/>
    <property type="match status" value="1"/>
</dbReference>
<dbReference type="Gene3D" id="3.20.20.190">
    <property type="entry name" value="Phosphatidylinositol (PI) phosphodiesterase"/>
    <property type="match status" value="1"/>
</dbReference>
<dbReference type="PROSITE" id="PS51704">
    <property type="entry name" value="GP_PDE"/>
    <property type="match status" value="1"/>
</dbReference>
<evidence type="ECO:0000259" key="2">
    <source>
        <dbReference type="PROSITE" id="PS51704"/>
    </source>
</evidence>
<keyword evidence="4" id="KW-1185">Reference proteome</keyword>
<dbReference type="EMBL" id="JBHUIM010000001">
    <property type="protein sequence ID" value="MFD2244667.1"/>
    <property type="molecule type" value="Genomic_DNA"/>
</dbReference>
<dbReference type="PANTHER" id="PTHR46211">
    <property type="entry name" value="GLYCEROPHOSPHORYL DIESTER PHOSPHODIESTERASE"/>
    <property type="match status" value="1"/>
</dbReference>